<comment type="caution">
    <text evidence="1">The sequence shown here is derived from an EMBL/GenBank/DDBJ whole genome shotgun (WGS) entry which is preliminary data.</text>
</comment>
<accession>A0A419WWU9</accession>
<evidence type="ECO:0000313" key="2">
    <source>
        <dbReference type="Proteomes" id="UP000284531"/>
    </source>
</evidence>
<organism evidence="1 2">
    <name type="scientific">Marinifilum flexuosum</name>
    <dbReference type="NCBI Taxonomy" id="1117708"/>
    <lineage>
        <taxon>Bacteria</taxon>
        <taxon>Pseudomonadati</taxon>
        <taxon>Bacteroidota</taxon>
        <taxon>Bacteroidia</taxon>
        <taxon>Marinilabiliales</taxon>
        <taxon>Marinifilaceae</taxon>
    </lineage>
</organism>
<proteinExistence type="predicted"/>
<keyword evidence="2" id="KW-1185">Reference proteome</keyword>
<protein>
    <submittedName>
        <fullName evidence="1">Uncharacterized protein</fullName>
    </submittedName>
</protein>
<dbReference type="Proteomes" id="UP000284531">
    <property type="component" value="Unassembled WGS sequence"/>
</dbReference>
<name>A0A419WWU9_9BACT</name>
<reference evidence="1 2" key="1">
    <citation type="submission" date="2018-09" db="EMBL/GenBank/DDBJ databases">
        <title>Genomic Encyclopedia of Archaeal and Bacterial Type Strains, Phase II (KMG-II): from individual species to whole genera.</title>
        <authorList>
            <person name="Goeker M."/>
        </authorList>
    </citation>
    <scope>NUCLEOTIDE SEQUENCE [LARGE SCALE GENOMIC DNA]</scope>
    <source>
        <strain evidence="1 2">DSM 21950</strain>
    </source>
</reference>
<gene>
    <name evidence="1" type="ORF">BXY64_2912</name>
</gene>
<evidence type="ECO:0000313" key="1">
    <source>
        <dbReference type="EMBL" id="RKD99927.1"/>
    </source>
</evidence>
<sequence>MLSILLFGVYLLYACDSETTEIFPTQIIQNSRVSDSIFEILLDDAKLICMDFYTNQEMEELSEIELKEYHFAPILAALQIVYLDSILTASSDLRKYDVHALCPEQLHKTSITIDTTNKNFNSWKTYGFTNNLKLDLLIDEYDLQLDSISEEQYLVHTEIGINQESLARILVKFPFIKKGKAANCIGDGSHIEIVFFNPDFIQLIYSYGWGNCPSGCINRHYWELGIYGSGVIELLSESGKELP</sequence>
<dbReference type="AlphaFoldDB" id="A0A419WWU9"/>
<dbReference type="EMBL" id="RAPQ01000010">
    <property type="protein sequence ID" value="RKD99927.1"/>
    <property type="molecule type" value="Genomic_DNA"/>
</dbReference>